<dbReference type="EMBL" id="PQXN01000467">
    <property type="protein sequence ID" value="TGO44746.1"/>
    <property type="molecule type" value="Genomic_DNA"/>
</dbReference>
<reference evidence="6 7" key="1">
    <citation type="submission" date="2017-12" db="EMBL/GenBank/DDBJ databases">
        <title>Comparative genomics of Botrytis spp.</title>
        <authorList>
            <person name="Valero-Jimenez C.A."/>
            <person name="Tapia P."/>
            <person name="Veloso J."/>
            <person name="Silva-Moreno E."/>
            <person name="Staats M."/>
            <person name="Valdes J.H."/>
            <person name="Van Kan J.A.L."/>
        </authorList>
    </citation>
    <scope>NUCLEOTIDE SEQUENCE [LARGE SCALE GENOMIC DNA]</scope>
    <source>
        <strain evidence="6 7">MUCL11595</strain>
    </source>
</reference>
<keyword evidence="2" id="KW-0489">Methyltransferase</keyword>
<keyword evidence="4" id="KW-0949">S-adenosyl-L-methionine</keyword>
<evidence type="ECO:0000313" key="6">
    <source>
        <dbReference type="EMBL" id="TGO44746.1"/>
    </source>
</evidence>
<evidence type="ECO:0000256" key="3">
    <source>
        <dbReference type="ARBA" id="ARBA00022679"/>
    </source>
</evidence>
<sequence>MRRSDPNQLLHNHVTRRISARQNERVRSVSLEAGADYRKMDEKLLTNAMRKALKKGRENINYRNKKLEGQYRRLSVDEPFKTLTTMRDQQSTKWMLHSYSRRLFSLRELARAMGFPDSFIWDLETTEVSDALKQIGNAVPVPFARALGNEVRKVLPERDTSGESGHNEDIVDPKYIATDDQADQNIDTIEEILAGSETDSDEEIDDLIIARLEREFNQSTDDQTDAESDDEQNLDTDKEVSGSDVDVDEDMKDQEDLVSAEKDMNENTDSEEEFLANIRMRREEIINTGGSRDDAIVIDDSE</sequence>
<keyword evidence="3" id="KW-0808">Transferase</keyword>
<dbReference type="GO" id="GO:0044027">
    <property type="term" value="P:negative regulation of gene expression via chromosomal CpG island methylation"/>
    <property type="evidence" value="ECO:0007669"/>
    <property type="project" value="TreeGrafter"/>
</dbReference>
<evidence type="ECO:0000256" key="5">
    <source>
        <dbReference type="SAM" id="MobiDB-lite"/>
    </source>
</evidence>
<gene>
    <name evidence="6" type="ORF">BCON_0469g00090</name>
</gene>
<dbReference type="Proteomes" id="UP000297527">
    <property type="component" value="Unassembled WGS sequence"/>
</dbReference>
<dbReference type="SUPFAM" id="SSF53335">
    <property type="entry name" value="S-adenosyl-L-methionine-dependent methyltransferases"/>
    <property type="match status" value="1"/>
</dbReference>
<comment type="caution">
    <text evidence="6">The sequence shown here is derived from an EMBL/GenBank/DDBJ whole genome shotgun (WGS) entry which is preliminary data.</text>
</comment>
<keyword evidence="7" id="KW-1185">Reference proteome</keyword>
<dbReference type="Gene3D" id="3.90.120.10">
    <property type="entry name" value="DNA Methylase, subunit A, domain 2"/>
    <property type="match status" value="1"/>
</dbReference>
<proteinExistence type="predicted"/>
<dbReference type="OrthoDB" id="3562623at2759"/>
<feature type="compositionally biased region" description="Acidic residues" evidence="5">
    <location>
        <begin position="222"/>
        <end position="234"/>
    </location>
</feature>
<dbReference type="InterPro" id="IPR050390">
    <property type="entry name" value="C5-Methyltransferase"/>
</dbReference>
<evidence type="ECO:0000256" key="2">
    <source>
        <dbReference type="ARBA" id="ARBA00022603"/>
    </source>
</evidence>
<dbReference type="PANTHER" id="PTHR10629:SF52">
    <property type="entry name" value="DNA (CYTOSINE-5)-METHYLTRANSFERASE 1"/>
    <property type="match status" value="1"/>
</dbReference>
<feature type="compositionally biased region" description="Acidic residues" evidence="5">
    <location>
        <begin position="245"/>
        <end position="258"/>
    </location>
</feature>
<evidence type="ECO:0000256" key="4">
    <source>
        <dbReference type="ARBA" id="ARBA00022691"/>
    </source>
</evidence>
<dbReference type="GO" id="GO:0003677">
    <property type="term" value="F:DNA binding"/>
    <property type="evidence" value="ECO:0007669"/>
    <property type="project" value="TreeGrafter"/>
</dbReference>
<dbReference type="InterPro" id="IPR001525">
    <property type="entry name" value="C5_MeTfrase"/>
</dbReference>
<dbReference type="InterPro" id="IPR029063">
    <property type="entry name" value="SAM-dependent_MTases_sf"/>
</dbReference>
<organism evidence="6 7">
    <name type="scientific">Botryotinia convoluta</name>
    <dbReference type="NCBI Taxonomy" id="54673"/>
    <lineage>
        <taxon>Eukaryota</taxon>
        <taxon>Fungi</taxon>
        <taxon>Dikarya</taxon>
        <taxon>Ascomycota</taxon>
        <taxon>Pezizomycotina</taxon>
        <taxon>Leotiomycetes</taxon>
        <taxon>Helotiales</taxon>
        <taxon>Sclerotiniaceae</taxon>
        <taxon>Botryotinia</taxon>
    </lineage>
</organism>
<accession>A0A4Z1H6K8</accession>
<dbReference type="Pfam" id="PF00145">
    <property type="entry name" value="DNA_methylase"/>
    <property type="match status" value="1"/>
</dbReference>
<dbReference type="GO" id="GO:0005634">
    <property type="term" value="C:nucleus"/>
    <property type="evidence" value="ECO:0007669"/>
    <property type="project" value="TreeGrafter"/>
</dbReference>
<dbReference type="EC" id="2.1.1.37" evidence="1"/>
<dbReference type="GO" id="GO:0032259">
    <property type="term" value="P:methylation"/>
    <property type="evidence" value="ECO:0007669"/>
    <property type="project" value="UniProtKB-KW"/>
</dbReference>
<name>A0A4Z1H6K8_9HELO</name>
<protein>
    <recommendedName>
        <fullName evidence="1">DNA (cytosine-5-)-methyltransferase</fullName>
        <ecNumber evidence="1">2.1.1.37</ecNumber>
    </recommendedName>
</protein>
<evidence type="ECO:0000313" key="7">
    <source>
        <dbReference type="Proteomes" id="UP000297527"/>
    </source>
</evidence>
<dbReference type="PANTHER" id="PTHR10629">
    <property type="entry name" value="CYTOSINE-SPECIFIC METHYLTRANSFERASE"/>
    <property type="match status" value="1"/>
</dbReference>
<dbReference type="GO" id="GO:0003886">
    <property type="term" value="F:DNA (cytosine-5-)-methyltransferase activity"/>
    <property type="evidence" value="ECO:0007669"/>
    <property type="project" value="UniProtKB-EC"/>
</dbReference>
<evidence type="ECO:0000256" key="1">
    <source>
        <dbReference type="ARBA" id="ARBA00011975"/>
    </source>
</evidence>
<feature type="region of interest" description="Disordered" evidence="5">
    <location>
        <begin position="216"/>
        <end position="271"/>
    </location>
</feature>
<dbReference type="AlphaFoldDB" id="A0A4Z1H6K8"/>